<sequence>FFIDVEALQETGISAQDIAKLRSAGFATVTGVIQATRKTLTKIKGLSEIKVEKIKDAANKILPQTFITGAEAAVRREKVVSITTGSRQFDGMLGGGIQSQSVTEGEFTLF</sequence>
<dbReference type="SUPFAM" id="SSF47794">
    <property type="entry name" value="Rad51 N-terminal domain-like"/>
    <property type="match status" value="1"/>
</dbReference>
<dbReference type="GO" id="GO:0000730">
    <property type="term" value="P:DNA recombinase assembly"/>
    <property type="evidence" value="ECO:0007669"/>
    <property type="project" value="TreeGrafter"/>
</dbReference>
<dbReference type="OrthoDB" id="10251254at2759"/>
<feature type="non-terminal residue" evidence="3">
    <location>
        <position position="1"/>
    </location>
</feature>
<gene>
    <name evidence="3" type="ORF">BCR35DRAFT_270322</name>
</gene>
<name>A0A1Y2DZQ9_9BASI</name>
<dbReference type="STRING" id="106004.A0A1Y2DZQ9"/>
<dbReference type="GO" id="GO:0042148">
    <property type="term" value="P:DNA strand invasion"/>
    <property type="evidence" value="ECO:0007669"/>
    <property type="project" value="TreeGrafter"/>
</dbReference>
<evidence type="ECO:0000313" key="3">
    <source>
        <dbReference type="EMBL" id="ORY64761.1"/>
    </source>
</evidence>
<dbReference type="InterPro" id="IPR010995">
    <property type="entry name" value="DNA_repair_Rad51/TF_NusA_a-hlx"/>
</dbReference>
<proteinExistence type="predicted"/>
<dbReference type="GO" id="GO:0000794">
    <property type="term" value="C:condensed nuclear chromosome"/>
    <property type="evidence" value="ECO:0007669"/>
    <property type="project" value="TreeGrafter"/>
</dbReference>
<dbReference type="GO" id="GO:0008094">
    <property type="term" value="F:ATP-dependent activity, acting on DNA"/>
    <property type="evidence" value="ECO:0007669"/>
    <property type="project" value="TreeGrafter"/>
</dbReference>
<dbReference type="Pfam" id="PF08423">
    <property type="entry name" value="Rad51"/>
    <property type="match status" value="1"/>
</dbReference>
<dbReference type="Gene3D" id="1.10.150.20">
    <property type="entry name" value="5' to 3' exonuclease, C-terminal subdomain"/>
    <property type="match status" value="1"/>
</dbReference>
<accession>A0A1Y2DZQ9</accession>
<dbReference type="GO" id="GO:0003697">
    <property type="term" value="F:single-stranded DNA binding"/>
    <property type="evidence" value="ECO:0007669"/>
    <property type="project" value="TreeGrafter"/>
</dbReference>
<dbReference type="Proteomes" id="UP000193467">
    <property type="component" value="Unassembled WGS sequence"/>
</dbReference>
<dbReference type="AlphaFoldDB" id="A0A1Y2DZQ9"/>
<comment type="caution">
    <text evidence="3">The sequence shown here is derived from an EMBL/GenBank/DDBJ whole genome shotgun (WGS) entry which is preliminary data.</text>
</comment>
<dbReference type="EMBL" id="MCGR01000065">
    <property type="protein sequence ID" value="ORY64761.1"/>
    <property type="molecule type" value="Genomic_DNA"/>
</dbReference>
<dbReference type="InParanoid" id="A0A1Y2DZQ9"/>
<dbReference type="GO" id="GO:0006312">
    <property type="term" value="P:mitotic recombination"/>
    <property type="evidence" value="ECO:0007669"/>
    <property type="project" value="TreeGrafter"/>
</dbReference>
<protein>
    <recommendedName>
        <fullName evidence="2">Rad51-like C-terminal domain-containing protein</fullName>
    </recommendedName>
</protein>
<dbReference type="PANTHER" id="PTHR22942">
    <property type="entry name" value="RECA/RAD51/RADA DNA STRAND-PAIRING FAMILY MEMBER"/>
    <property type="match status" value="1"/>
</dbReference>
<feature type="domain" description="Rad51-like C-terminal" evidence="2">
    <location>
        <begin position="75"/>
        <end position="106"/>
    </location>
</feature>
<organism evidence="3 4">
    <name type="scientific">Leucosporidium creatinivorum</name>
    <dbReference type="NCBI Taxonomy" id="106004"/>
    <lineage>
        <taxon>Eukaryota</taxon>
        <taxon>Fungi</taxon>
        <taxon>Dikarya</taxon>
        <taxon>Basidiomycota</taxon>
        <taxon>Pucciniomycotina</taxon>
        <taxon>Microbotryomycetes</taxon>
        <taxon>Leucosporidiales</taxon>
        <taxon>Leucosporidium</taxon>
    </lineage>
</organism>
<reference evidence="3 4" key="1">
    <citation type="submission" date="2016-07" db="EMBL/GenBank/DDBJ databases">
        <title>Pervasive Adenine N6-methylation of Active Genes in Fungi.</title>
        <authorList>
            <consortium name="DOE Joint Genome Institute"/>
            <person name="Mondo S.J."/>
            <person name="Dannebaum R.O."/>
            <person name="Kuo R.C."/>
            <person name="Labutti K."/>
            <person name="Haridas S."/>
            <person name="Kuo A."/>
            <person name="Salamov A."/>
            <person name="Ahrendt S.R."/>
            <person name="Lipzen A."/>
            <person name="Sullivan W."/>
            <person name="Andreopoulos W.B."/>
            <person name="Clum A."/>
            <person name="Lindquist E."/>
            <person name="Daum C."/>
            <person name="Ramamoorthy G.K."/>
            <person name="Gryganskyi A."/>
            <person name="Culley D."/>
            <person name="Magnuson J.K."/>
            <person name="James T.Y."/>
            <person name="O'Malley M.A."/>
            <person name="Stajich J.E."/>
            <person name="Spatafora J.W."/>
            <person name="Visel A."/>
            <person name="Grigoriev I.V."/>
        </authorList>
    </citation>
    <scope>NUCLEOTIDE SEQUENCE [LARGE SCALE GENOMIC DNA]</scope>
    <source>
        <strain evidence="3 4">62-1032</strain>
    </source>
</reference>
<dbReference type="InterPro" id="IPR013632">
    <property type="entry name" value="Rad51_C"/>
</dbReference>
<keyword evidence="4" id="KW-1185">Reference proteome</keyword>
<dbReference type="GO" id="GO:0007131">
    <property type="term" value="P:reciprocal meiotic recombination"/>
    <property type="evidence" value="ECO:0007669"/>
    <property type="project" value="TreeGrafter"/>
</dbReference>
<dbReference type="GO" id="GO:0000166">
    <property type="term" value="F:nucleotide binding"/>
    <property type="evidence" value="ECO:0007669"/>
    <property type="project" value="InterPro"/>
</dbReference>
<evidence type="ECO:0000313" key="4">
    <source>
        <dbReference type="Proteomes" id="UP000193467"/>
    </source>
</evidence>
<dbReference type="Gene3D" id="3.40.50.300">
    <property type="entry name" value="P-loop containing nucleotide triphosphate hydrolases"/>
    <property type="match status" value="1"/>
</dbReference>
<dbReference type="GO" id="GO:0000150">
    <property type="term" value="F:DNA strand exchange activity"/>
    <property type="evidence" value="ECO:0007669"/>
    <property type="project" value="TreeGrafter"/>
</dbReference>
<evidence type="ECO:0000259" key="2">
    <source>
        <dbReference type="Pfam" id="PF08423"/>
    </source>
</evidence>
<dbReference type="GO" id="GO:0003690">
    <property type="term" value="F:double-stranded DNA binding"/>
    <property type="evidence" value="ECO:0007669"/>
    <property type="project" value="TreeGrafter"/>
</dbReference>
<dbReference type="Pfam" id="PF14520">
    <property type="entry name" value="HHH_5"/>
    <property type="match status" value="1"/>
</dbReference>
<keyword evidence="1" id="KW-0238">DNA-binding</keyword>
<dbReference type="InterPro" id="IPR027417">
    <property type="entry name" value="P-loop_NTPase"/>
</dbReference>
<dbReference type="PANTHER" id="PTHR22942:SF30">
    <property type="entry name" value="MEIOTIC RECOMBINATION PROTEIN DMC1_LIM15 HOMOLOG"/>
    <property type="match status" value="1"/>
</dbReference>
<dbReference type="GO" id="GO:0070192">
    <property type="term" value="P:chromosome organization involved in meiotic cell cycle"/>
    <property type="evidence" value="ECO:0007669"/>
    <property type="project" value="TreeGrafter"/>
</dbReference>
<evidence type="ECO:0000256" key="1">
    <source>
        <dbReference type="ARBA" id="ARBA00023125"/>
    </source>
</evidence>